<dbReference type="Gene3D" id="2.40.50.140">
    <property type="entry name" value="Nucleic acid-binding proteins"/>
    <property type="match status" value="1"/>
</dbReference>
<evidence type="ECO:0000256" key="3">
    <source>
        <dbReference type="ARBA" id="ARBA00022705"/>
    </source>
</evidence>
<comment type="similarity">
    <text evidence="2">Belongs to the replication factor A protein 2 family.</text>
</comment>
<dbReference type="EMBL" id="CCFA01001585">
    <property type="protein sequence ID" value="CDR99815.1"/>
    <property type="molecule type" value="Genomic_DNA"/>
</dbReference>
<protein>
    <submittedName>
        <fullName evidence="9">Uncharacterized protein</fullName>
    </submittedName>
</protein>
<dbReference type="GO" id="GO:0006260">
    <property type="term" value="P:DNA replication"/>
    <property type="evidence" value="ECO:0007669"/>
    <property type="project" value="UniProtKB-KW"/>
</dbReference>
<feature type="region of interest" description="Disordered" evidence="6">
    <location>
        <begin position="28"/>
        <end position="48"/>
    </location>
</feature>
<dbReference type="Proteomes" id="UP000242770">
    <property type="component" value="Unassembled WGS sequence"/>
</dbReference>
<dbReference type="STRING" id="49012.A0A0F7RTT7"/>
<organism evidence="9 10">
    <name type="scientific">Sporisorium scitamineum</name>
    <dbReference type="NCBI Taxonomy" id="49012"/>
    <lineage>
        <taxon>Eukaryota</taxon>
        <taxon>Fungi</taxon>
        <taxon>Dikarya</taxon>
        <taxon>Basidiomycota</taxon>
        <taxon>Ustilaginomycotina</taxon>
        <taxon>Ustilaginomycetes</taxon>
        <taxon>Ustilaginales</taxon>
        <taxon>Ustilaginaceae</taxon>
        <taxon>Sporisorium</taxon>
    </lineage>
</organism>
<dbReference type="GO" id="GO:0006289">
    <property type="term" value="P:nucleotide-excision repair"/>
    <property type="evidence" value="ECO:0007669"/>
    <property type="project" value="TreeGrafter"/>
</dbReference>
<dbReference type="PANTHER" id="PTHR13989">
    <property type="entry name" value="REPLICATION PROTEIN A-RELATED"/>
    <property type="match status" value="1"/>
</dbReference>
<dbReference type="AlphaFoldDB" id="A0A0F7RTT7"/>
<evidence type="ECO:0000313" key="9">
    <source>
        <dbReference type="EMBL" id="CDR99815.1"/>
    </source>
</evidence>
<keyword evidence="10" id="KW-1185">Reference proteome</keyword>
<dbReference type="SUPFAM" id="SSF50249">
    <property type="entry name" value="Nucleic acid-binding proteins"/>
    <property type="match status" value="1"/>
</dbReference>
<dbReference type="CDD" id="cd04478">
    <property type="entry name" value="RPA2_DBD_D"/>
    <property type="match status" value="1"/>
</dbReference>
<evidence type="ECO:0000256" key="5">
    <source>
        <dbReference type="ARBA" id="ARBA00023242"/>
    </source>
</evidence>
<dbReference type="Gene3D" id="1.10.10.10">
    <property type="entry name" value="Winged helix-like DNA-binding domain superfamily/Winged helix DNA-binding domain"/>
    <property type="match status" value="1"/>
</dbReference>
<evidence type="ECO:0000256" key="4">
    <source>
        <dbReference type="ARBA" id="ARBA00023125"/>
    </source>
</evidence>
<feature type="domain" description="Replication protein A C-terminal" evidence="8">
    <location>
        <begin position="183"/>
        <end position="290"/>
    </location>
</feature>
<dbReference type="GO" id="GO:0003697">
    <property type="term" value="F:single-stranded DNA binding"/>
    <property type="evidence" value="ECO:0007669"/>
    <property type="project" value="TreeGrafter"/>
</dbReference>
<dbReference type="InterPro" id="IPR036388">
    <property type="entry name" value="WH-like_DNA-bd_sf"/>
</dbReference>
<dbReference type="GO" id="GO:0005662">
    <property type="term" value="C:DNA replication factor A complex"/>
    <property type="evidence" value="ECO:0007669"/>
    <property type="project" value="TreeGrafter"/>
</dbReference>
<dbReference type="Pfam" id="PF08784">
    <property type="entry name" value="RPA_C"/>
    <property type="match status" value="1"/>
</dbReference>
<dbReference type="InterPro" id="IPR012340">
    <property type="entry name" value="NA-bd_OB-fold"/>
</dbReference>
<feature type="domain" description="OB" evidence="7">
    <location>
        <begin position="92"/>
        <end position="165"/>
    </location>
</feature>
<dbReference type="GO" id="GO:0000724">
    <property type="term" value="P:double-strand break repair via homologous recombination"/>
    <property type="evidence" value="ECO:0007669"/>
    <property type="project" value="TreeGrafter"/>
</dbReference>
<dbReference type="InterPro" id="IPR036390">
    <property type="entry name" value="WH_DNA-bd_sf"/>
</dbReference>
<dbReference type="InterPro" id="IPR014646">
    <property type="entry name" value="Rfa2/RPA32"/>
</dbReference>
<evidence type="ECO:0000259" key="8">
    <source>
        <dbReference type="Pfam" id="PF08784"/>
    </source>
</evidence>
<dbReference type="PANTHER" id="PTHR13989:SF16">
    <property type="entry name" value="REPLICATION PROTEIN A2"/>
    <property type="match status" value="1"/>
</dbReference>
<comment type="subcellular location">
    <subcellularLocation>
        <location evidence="1">Nucleus</location>
    </subcellularLocation>
</comment>
<evidence type="ECO:0000256" key="6">
    <source>
        <dbReference type="SAM" id="MobiDB-lite"/>
    </source>
</evidence>
<dbReference type="InterPro" id="IPR040260">
    <property type="entry name" value="RFA2-like"/>
</dbReference>
<dbReference type="InterPro" id="IPR004365">
    <property type="entry name" value="NA-bd_OB_tRNA"/>
</dbReference>
<evidence type="ECO:0000259" key="7">
    <source>
        <dbReference type="Pfam" id="PF01336"/>
    </source>
</evidence>
<dbReference type="PIRSF" id="PIRSF036949">
    <property type="entry name" value="RPA32"/>
    <property type="match status" value="1"/>
</dbReference>
<reference evidence="10" key="1">
    <citation type="submission" date="2014-06" db="EMBL/GenBank/DDBJ databases">
        <authorList>
            <person name="Berkman P.J."/>
        </authorList>
    </citation>
    <scope>NUCLEOTIDE SEQUENCE [LARGE SCALE GENOMIC DNA]</scope>
</reference>
<dbReference type="InterPro" id="IPR014892">
    <property type="entry name" value="RPA_C"/>
</dbReference>
<sequence>MPSTGFGGNGNPYAQNYATGGGASGGGFLANGSQTDSPSGKVRTPLPDKVQFRIRAGNNTLRPVTIRQILNAKQPHPDAEFTLDGAELGQLTFVAVVRNISRNATNVAYSVEDGTGQIEVRQWLDSSGDDTSKASDIRQNVYVRVLGTLKSFQNRRSISAGHMRPVIDYNEVMFHRLEAVHSHLQLTRGPKASQANGGAAQGIDRAQAQTNDINAYSGSNKQNVLDQYKSLDPVPRQIMGIVTSEADNHPDGVHVNLIARMLKGVDVSEVKVAVEELSSEGYLYTAADDDHVLPTA</sequence>
<evidence type="ECO:0000313" key="10">
    <source>
        <dbReference type="Proteomes" id="UP000242770"/>
    </source>
</evidence>
<keyword evidence="5" id="KW-0539">Nucleus</keyword>
<keyword evidence="4" id="KW-0238">DNA-binding</keyword>
<name>A0A0F7RTT7_9BASI</name>
<proteinExistence type="inferred from homology"/>
<dbReference type="Pfam" id="PF01336">
    <property type="entry name" value="tRNA_anti-codon"/>
    <property type="match status" value="1"/>
</dbReference>
<keyword evidence="3" id="KW-0235">DNA replication</keyword>
<gene>
    <name evidence="9" type="primary">SSCI29280.1</name>
</gene>
<dbReference type="GO" id="GO:0035861">
    <property type="term" value="C:site of double-strand break"/>
    <property type="evidence" value="ECO:0007669"/>
    <property type="project" value="TreeGrafter"/>
</dbReference>
<evidence type="ECO:0000256" key="2">
    <source>
        <dbReference type="ARBA" id="ARBA00007815"/>
    </source>
</evidence>
<evidence type="ECO:0000256" key="1">
    <source>
        <dbReference type="ARBA" id="ARBA00004123"/>
    </source>
</evidence>
<dbReference type="GO" id="GO:0000781">
    <property type="term" value="C:chromosome, telomeric region"/>
    <property type="evidence" value="ECO:0007669"/>
    <property type="project" value="TreeGrafter"/>
</dbReference>
<accession>A0A0F7RTT7</accession>
<dbReference type="SUPFAM" id="SSF46785">
    <property type="entry name" value="Winged helix' DNA-binding domain"/>
    <property type="match status" value="1"/>
</dbReference>